<dbReference type="InterPro" id="IPR020843">
    <property type="entry name" value="ER"/>
</dbReference>
<dbReference type="InterPro" id="IPR045306">
    <property type="entry name" value="SDH-like"/>
</dbReference>
<dbReference type="Pfam" id="PF08240">
    <property type="entry name" value="ADH_N"/>
    <property type="match status" value="1"/>
</dbReference>
<evidence type="ECO:0000256" key="5">
    <source>
        <dbReference type="ARBA" id="ARBA00023002"/>
    </source>
</evidence>
<dbReference type="InterPro" id="IPR013154">
    <property type="entry name" value="ADH-like_N"/>
</dbReference>
<dbReference type="InterPro" id="IPR002328">
    <property type="entry name" value="ADH_Zn_CS"/>
</dbReference>
<evidence type="ECO:0000256" key="3">
    <source>
        <dbReference type="ARBA" id="ARBA00022723"/>
    </source>
</evidence>
<dbReference type="PANTHER" id="PTHR43161:SF9">
    <property type="entry name" value="SORBITOL DEHYDROGENASE"/>
    <property type="match status" value="1"/>
</dbReference>
<dbReference type="PROSITE" id="PS00059">
    <property type="entry name" value="ADH_ZINC"/>
    <property type="match status" value="1"/>
</dbReference>
<reference evidence="8 9" key="1">
    <citation type="submission" date="2006-12" db="EMBL/GenBank/DDBJ databases">
        <title>Bifidobacterium adolescentis complete genome sequence.</title>
        <authorList>
            <person name="Suzuki T."/>
            <person name="Tsuda Y."/>
            <person name="Kanou N."/>
            <person name="Inoue T."/>
            <person name="Kumazaki K."/>
            <person name="Nagano S."/>
            <person name="Hirai S."/>
            <person name="Tanaka K."/>
            <person name="Watanabe K."/>
        </authorList>
    </citation>
    <scope>NUCLEOTIDE SEQUENCE [LARGE SCALE GENOMIC DNA]</scope>
    <source>
        <strain evidence="9">ATCC 15703 / DSM 20083 / NCTC 11814 / E194a</strain>
    </source>
</reference>
<evidence type="ECO:0000256" key="6">
    <source>
        <dbReference type="RuleBase" id="RU361277"/>
    </source>
</evidence>
<comment type="cofactor">
    <cofactor evidence="1 6">
        <name>Zn(2+)</name>
        <dbReference type="ChEBI" id="CHEBI:29105"/>
    </cofactor>
</comment>
<dbReference type="InterPro" id="IPR013149">
    <property type="entry name" value="ADH-like_C"/>
</dbReference>
<accession>A1A065</accession>
<sequence length="368" mass="39271">MNINCSIIIFLKKHHYPQRRIIMKAVVLEEQGVINVREVPDVPAPGLGELKIAPHTVGVCGSDLHYYTHGRVGKYVVEQPMILGHEASGTVVEVGPGVEGFKVGDRVAMEPGIPDMSSRASKLGMYNVDPAVRFFATPPIDGCLCETVNHPAAFTYKLPDNVSFGEGALLEPLAVGMWSATKARIKPGDVCVVTGSGTVGMLTASCALAGGASKVLISDVSAIKLAIAAQIPGIIPVDLTKEDLVERVREETGGWGADVAFECSGSPKSYETFWKLIAPGGAAVIVGIPVSPVAIDITELQATEVRIENIFRYANVYQKAIDLVANGKLNLKPFITDTYAMEDAKAAFDRMAEGRPGDIKLQITVNND</sequence>
<keyword evidence="3 6" id="KW-0479">Metal-binding</keyword>
<evidence type="ECO:0000256" key="4">
    <source>
        <dbReference type="ARBA" id="ARBA00022833"/>
    </source>
</evidence>
<dbReference type="KEGG" id="bad:BAD_0317"/>
<evidence type="ECO:0000256" key="1">
    <source>
        <dbReference type="ARBA" id="ARBA00001947"/>
    </source>
</evidence>
<dbReference type="EMBL" id="AP009256">
    <property type="protein sequence ID" value="BAF39098.1"/>
    <property type="molecule type" value="Genomic_DNA"/>
</dbReference>
<dbReference type="STRING" id="367928.BAD_0317"/>
<dbReference type="PANTHER" id="PTHR43161">
    <property type="entry name" value="SORBITOL DEHYDROGENASE"/>
    <property type="match status" value="1"/>
</dbReference>
<dbReference type="SUPFAM" id="SSF51735">
    <property type="entry name" value="NAD(P)-binding Rossmann-fold domains"/>
    <property type="match status" value="1"/>
</dbReference>
<dbReference type="GO" id="GO:0016616">
    <property type="term" value="F:oxidoreductase activity, acting on the CH-OH group of donors, NAD or NADP as acceptor"/>
    <property type="evidence" value="ECO:0007669"/>
    <property type="project" value="InterPro"/>
</dbReference>
<feature type="domain" description="Enoyl reductase (ER)" evidence="7">
    <location>
        <begin position="32"/>
        <end position="356"/>
    </location>
</feature>
<dbReference type="Proteomes" id="UP000008702">
    <property type="component" value="Chromosome"/>
</dbReference>
<dbReference type="CDD" id="cd05285">
    <property type="entry name" value="sorbitol_DH"/>
    <property type="match status" value="1"/>
</dbReference>
<name>A1A065_BIFAA</name>
<dbReference type="HOGENOM" id="CLU_026673_11_5_11"/>
<evidence type="ECO:0000313" key="9">
    <source>
        <dbReference type="Proteomes" id="UP000008702"/>
    </source>
</evidence>
<dbReference type="InterPro" id="IPR036291">
    <property type="entry name" value="NAD(P)-bd_dom_sf"/>
</dbReference>
<keyword evidence="5" id="KW-0560">Oxidoreductase</keyword>
<dbReference type="Pfam" id="PF00107">
    <property type="entry name" value="ADH_zinc_N"/>
    <property type="match status" value="1"/>
</dbReference>
<evidence type="ECO:0000259" key="7">
    <source>
        <dbReference type="SMART" id="SM00829"/>
    </source>
</evidence>
<dbReference type="SMART" id="SM00829">
    <property type="entry name" value="PKS_ER"/>
    <property type="match status" value="1"/>
</dbReference>
<evidence type="ECO:0000256" key="2">
    <source>
        <dbReference type="ARBA" id="ARBA00008072"/>
    </source>
</evidence>
<dbReference type="InterPro" id="IPR011032">
    <property type="entry name" value="GroES-like_sf"/>
</dbReference>
<dbReference type="Gene3D" id="3.90.180.10">
    <property type="entry name" value="Medium-chain alcohol dehydrogenases, catalytic domain"/>
    <property type="match status" value="1"/>
</dbReference>
<keyword evidence="4 6" id="KW-0862">Zinc</keyword>
<dbReference type="SUPFAM" id="SSF50129">
    <property type="entry name" value="GroES-like"/>
    <property type="match status" value="1"/>
</dbReference>
<organism evidence="8 9">
    <name type="scientific">Bifidobacterium adolescentis (strain ATCC 15703 / DSM 20083 / NCTC 11814 / E194a)</name>
    <dbReference type="NCBI Taxonomy" id="367928"/>
    <lineage>
        <taxon>Bacteria</taxon>
        <taxon>Bacillati</taxon>
        <taxon>Actinomycetota</taxon>
        <taxon>Actinomycetes</taxon>
        <taxon>Bifidobacteriales</taxon>
        <taxon>Bifidobacteriaceae</taxon>
        <taxon>Bifidobacterium</taxon>
    </lineage>
</organism>
<protein>
    <submittedName>
        <fullName evidence="8">Xylitol (Sorbitol) dehydrogenase</fullName>
    </submittedName>
</protein>
<evidence type="ECO:0000313" key="8">
    <source>
        <dbReference type="EMBL" id="BAF39098.1"/>
    </source>
</evidence>
<dbReference type="Gene3D" id="3.40.50.720">
    <property type="entry name" value="NAD(P)-binding Rossmann-like Domain"/>
    <property type="match status" value="1"/>
</dbReference>
<comment type="similarity">
    <text evidence="2 6">Belongs to the zinc-containing alcohol dehydrogenase family.</text>
</comment>
<dbReference type="AlphaFoldDB" id="A1A065"/>
<dbReference type="PaxDb" id="1680-BADO_0324"/>
<keyword evidence="9" id="KW-1185">Reference proteome</keyword>
<proteinExistence type="inferred from homology"/>
<gene>
    <name evidence="8" type="ordered locus">BAD_0317</name>
</gene>
<dbReference type="GO" id="GO:0008270">
    <property type="term" value="F:zinc ion binding"/>
    <property type="evidence" value="ECO:0007669"/>
    <property type="project" value="InterPro"/>
</dbReference>